<reference evidence="2" key="1">
    <citation type="journal article" date="2019" name="Int. J. Syst. Evol. Microbiol.">
        <title>The Global Catalogue of Microorganisms (GCM) 10K type strain sequencing project: providing services to taxonomists for standard genome sequencing and annotation.</title>
        <authorList>
            <consortium name="The Broad Institute Genomics Platform"/>
            <consortium name="The Broad Institute Genome Sequencing Center for Infectious Disease"/>
            <person name="Wu L."/>
            <person name="Ma J."/>
        </authorList>
    </citation>
    <scope>NUCLEOTIDE SEQUENCE [LARGE SCALE GENOMIC DNA]</scope>
    <source>
        <strain evidence="2">KCTC 42739</strain>
    </source>
</reference>
<organism evidence="1 2">
    <name type="scientific">Sphingomonas hylomeconis</name>
    <dbReference type="NCBI Taxonomy" id="1395958"/>
    <lineage>
        <taxon>Bacteria</taxon>
        <taxon>Pseudomonadati</taxon>
        <taxon>Pseudomonadota</taxon>
        <taxon>Alphaproteobacteria</taxon>
        <taxon>Sphingomonadales</taxon>
        <taxon>Sphingomonadaceae</taxon>
        <taxon>Sphingomonas</taxon>
    </lineage>
</organism>
<keyword evidence="2" id="KW-1185">Reference proteome</keyword>
<protein>
    <recommendedName>
        <fullName evidence="3">Transcriptional regulator</fullName>
    </recommendedName>
</protein>
<accession>A0ABV7T0L2</accession>
<comment type="caution">
    <text evidence="1">The sequence shown here is derived from an EMBL/GenBank/DDBJ whole genome shotgun (WGS) entry which is preliminary data.</text>
</comment>
<dbReference type="Proteomes" id="UP001595713">
    <property type="component" value="Unassembled WGS sequence"/>
</dbReference>
<evidence type="ECO:0000313" key="2">
    <source>
        <dbReference type="Proteomes" id="UP001595713"/>
    </source>
</evidence>
<evidence type="ECO:0008006" key="3">
    <source>
        <dbReference type="Google" id="ProtNLM"/>
    </source>
</evidence>
<evidence type="ECO:0000313" key="1">
    <source>
        <dbReference type="EMBL" id="MFC3581110.1"/>
    </source>
</evidence>
<gene>
    <name evidence="1" type="ORF">ACFONA_13140</name>
</gene>
<sequence length="147" mass="16145">MEHVIFSRRAGTDRKASDRKLPLAAGAYLKLRRMSAGLTVDQVANRLAPAPKDRDDSLALVRMLETSGARARHEGTIAALGQIYRFDVAVYRQLCEVPSDRHPVICRGCGCSRHDACEDDANCCHFVSAVECSRCADRAAQTQRLAS</sequence>
<dbReference type="EMBL" id="JBHRXP010000007">
    <property type="protein sequence ID" value="MFC3581110.1"/>
    <property type="molecule type" value="Genomic_DNA"/>
</dbReference>
<dbReference type="RefSeq" id="WP_261293020.1">
    <property type="nucleotide sequence ID" value="NZ_JANQBK010000001.1"/>
</dbReference>
<proteinExistence type="predicted"/>
<name>A0ABV7T0L2_9SPHN</name>